<dbReference type="InterPro" id="IPR000182">
    <property type="entry name" value="GNAT_dom"/>
</dbReference>
<protein>
    <submittedName>
        <fullName evidence="4">Putative acetyltransferase</fullName>
    </submittedName>
</protein>
<feature type="domain" description="N-acetyltransferase" evidence="3">
    <location>
        <begin position="19"/>
        <end position="181"/>
    </location>
</feature>
<reference evidence="4 5" key="1">
    <citation type="submission" date="2006-02" db="EMBL/GenBank/DDBJ databases">
        <authorList>
            <person name="Moran M.A."/>
            <person name="Kjelleberg S."/>
            <person name="Egan S."/>
            <person name="Saunders N."/>
            <person name="Thomas T."/>
            <person name="Ferriera S."/>
            <person name="Johnson J."/>
            <person name="Kravitz S."/>
            <person name="Halpern A."/>
            <person name="Remington K."/>
            <person name="Beeson K."/>
            <person name="Tran B."/>
            <person name="Rogers Y.-H."/>
            <person name="Friedman R."/>
            <person name="Venter J.C."/>
        </authorList>
    </citation>
    <scope>NUCLEOTIDE SEQUENCE [LARGE SCALE GENOMIC DNA]</scope>
    <source>
        <strain evidence="4 5">D2</strain>
    </source>
</reference>
<accession>A4CEK3</accession>
<dbReference type="HOGENOM" id="CLU_013985_4_3_6"/>
<organism evidence="4 5">
    <name type="scientific">Pseudoalteromonas tunicata D2</name>
    <dbReference type="NCBI Taxonomy" id="87626"/>
    <lineage>
        <taxon>Bacteria</taxon>
        <taxon>Pseudomonadati</taxon>
        <taxon>Pseudomonadota</taxon>
        <taxon>Gammaproteobacteria</taxon>
        <taxon>Alteromonadales</taxon>
        <taxon>Pseudoalteromonadaceae</taxon>
        <taxon>Pseudoalteromonas</taxon>
    </lineage>
</organism>
<dbReference type="SUPFAM" id="SSF55729">
    <property type="entry name" value="Acyl-CoA N-acyltransferases (Nat)"/>
    <property type="match status" value="1"/>
</dbReference>
<keyword evidence="1 4" id="KW-0808">Transferase</keyword>
<evidence type="ECO:0000259" key="3">
    <source>
        <dbReference type="PROSITE" id="PS51186"/>
    </source>
</evidence>
<evidence type="ECO:0000313" key="5">
    <source>
        <dbReference type="Proteomes" id="UP000006201"/>
    </source>
</evidence>
<keyword evidence="5" id="KW-1185">Reference proteome</keyword>
<evidence type="ECO:0000313" key="4">
    <source>
        <dbReference type="EMBL" id="EAR26732.1"/>
    </source>
</evidence>
<dbReference type="Proteomes" id="UP000006201">
    <property type="component" value="Unassembled WGS sequence"/>
</dbReference>
<dbReference type="EMBL" id="AAOH01000009">
    <property type="protein sequence ID" value="EAR26732.1"/>
    <property type="molecule type" value="Genomic_DNA"/>
</dbReference>
<name>A4CEK3_9GAMM</name>
<dbReference type="PANTHER" id="PTHR43072:SF23">
    <property type="entry name" value="UPF0039 PROTEIN C11D3.02C"/>
    <property type="match status" value="1"/>
</dbReference>
<dbReference type="GO" id="GO:0016747">
    <property type="term" value="F:acyltransferase activity, transferring groups other than amino-acyl groups"/>
    <property type="evidence" value="ECO:0007669"/>
    <property type="project" value="InterPro"/>
</dbReference>
<dbReference type="eggNOG" id="COG1247">
    <property type="taxonomic scope" value="Bacteria"/>
</dbReference>
<gene>
    <name evidence="4" type="ORF">PTD2_16346</name>
</gene>
<dbReference type="CDD" id="cd04301">
    <property type="entry name" value="NAT_SF"/>
    <property type="match status" value="1"/>
</dbReference>
<dbReference type="InterPro" id="IPR016181">
    <property type="entry name" value="Acyl_CoA_acyltransferase"/>
</dbReference>
<dbReference type="PROSITE" id="PS51186">
    <property type="entry name" value="GNAT"/>
    <property type="match status" value="1"/>
</dbReference>
<sequence length="184" mass="20673">MRADKLAPLLYFKFNLEAKMIRKAIATDLAAVVDIYNETIASRIVTADLTPVSYQERQAWFDGHTDLRPLFVYQSGSEILGWVSFKTFYGRPAYQGTVEISIYVASHARGQGIAKQLLDYAEHYAQTIAVNVFLAFIFSHNIPSITFFSRYGFANWGQLPEIANMDGTLCSLTILGKKLINTNS</sequence>
<evidence type="ECO:0000256" key="1">
    <source>
        <dbReference type="ARBA" id="ARBA00022679"/>
    </source>
</evidence>
<evidence type="ECO:0000256" key="2">
    <source>
        <dbReference type="ARBA" id="ARBA00023315"/>
    </source>
</evidence>
<keyword evidence="2" id="KW-0012">Acyltransferase</keyword>
<dbReference type="Pfam" id="PF00583">
    <property type="entry name" value="Acetyltransf_1"/>
    <property type="match status" value="1"/>
</dbReference>
<dbReference type="STRING" id="87626.PTD2_16346"/>
<dbReference type="AlphaFoldDB" id="A4CEK3"/>
<proteinExistence type="predicted"/>
<dbReference type="PANTHER" id="PTHR43072">
    <property type="entry name" value="N-ACETYLTRANSFERASE"/>
    <property type="match status" value="1"/>
</dbReference>
<comment type="caution">
    <text evidence="4">The sequence shown here is derived from an EMBL/GenBank/DDBJ whole genome shotgun (WGS) entry which is preliminary data.</text>
</comment>
<dbReference type="Gene3D" id="3.40.630.30">
    <property type="match status" value="1"/>
</dbReference>